<organism evidence="5 6">
    <name type="scientific">Tritrichomonas musculus</name>
    <dbReference type="NCBI Taxonomy" id="1915356"/>
    <lineage>
        <taxon>Eukaryota</taxon>
        <taxon>Metamonada</taxon>
        <taxon>Parabasalia</taxon>
        <taxon>Tritrichomonadida</taxon>
        <taxon>Tritrichomonadidae</taxon>
        <taxon>Tritrichomonas</taxon>
    </lineage>
</organism>
<name>A0ABR2L8I1_9EUKA</name>
<proteinExistence type="inferred from homology"/>
<dbReference type="InterPro" id="IPR051063">
    <property type="entry name" value="PDI"/>
</dbReference>
<dbReference type="PANTHER" id="PTHR45672:SF3">
    <property type="entry name" value="THIOREDOXIN DOMAIN-CONTAINING PROTEIN 5"/>
    <property type="match status" value="1"/>
</dbReference>
<keyword evidence="2" id="KW-0732">Signal</keyword>
<reference evidence="5 6" key="1">
    <citation type="submission" date="2024-04" db="EMBL/GenBank/DDBJ databases">
        <title>Tritrichomonas musculus Genome.</title>
        <authorList>
            <person name="Alves-Ferreira E."/>
            <person name="Grigg M."/>
            <person name="Lorenzi H."/>
            <person name="Galac M."/>
        </authorList>
    </citation>
    <scope>NUCLEOTIDE SEQUENCE [LARGE SCALE GENOMIC DNA]</scope>
    <source>
        <strain evidence="5 6">EAF2021</strain>
    </source>
</reference>
<dbReference type="Pfam" id="PF00085">
    <property type="entry name" value="Thioredoxin"/>
    <property type="match status" value="1"/>
</dbReference>
<comment type="similarity">
    <text evidence="1">Belongs to the protein disulfide isomerase family.</text>
</comment>
<dbReference type="InterPro" id="IPR036249">
    <property type="entry name" value="Thioredoxin-like_sf"/>
</dbReference>
<evidence type="ECO:0000256" key="3">
    <source>
        <dbReference type="SAM" id="Phobius"/>
    </source>
</evidence>
<evidence type="ECO:0000256" key="2">
    <source>
        <dbReference type="ARBA" id="ARBA00022729"/>
    </source>
</evidence>
<protein>
    <recommendedName>
        <fullName evidence="4">Thioredoxin domain-containing protein</fullName>
    </recommendedName>
</protein>
<dbReference type="PANTHER" id="PTHR45672">
    <property type="entry name" value="PROTEIN DISULFIDE-ISOMERASE C17H9.14C-RELATED"/>
    <property type="match status" value="1"/>
</dbReference>
<keyword evidence="3" id="KW-0812">Transmembrane</keyword>
<feature type="transmembrane region" description="Helical" evidence="3">
    <location>
        <begin position="360"/>
        <end position="384"/>
    </location>
</feature>
<keyword evidence="3" id="KW-1133">Transmembrane helix</keyword>
<dbReference type="PROSITE" id="PS51352">
    <property type="entry name" value="THIOREDOXIN_2"/>
    <property type="match status" value="1"/>
</dbReference>
<keyword evidence="3" id="KW-0472">Membrane</keyword>
<sequence length="396" mass="46413">MLMLLLLVLPCYSNITDLNDQNYEEILNRKGKNPLFLKVWSPWCSHCRLLAPIFQKISELDEFDSKIEFGEFNCDLFPSQCKKISDNKVPTFFYYDNDSTERIQYANDFSFDAFIFFLKKQLNKYLINITNEKEREEILSASDYAVSYIFTLPLNDPSLELVANLSNRYKGSNKRFFIESNSSITEKSLVAYLSHNYYVKYDGNWSSSSIHDFIFENYSPLIENAGSEVFMISSFFEKRIVLFGLKDMNARSEINKWNLDPRPDVQYCVEDLQHDSGMAYKTLFNINTKKQFIAVIDFKNRIVWQKQSTQFNKDEVNELINLSFADKNYKYASGPGNPNNSLFQKFLYFFINQFGQDWKLYMFLGVILLFAALAIISLLVLICLENKNKKNKKKNV</sequence>
<dbReference type="Proteomes" id="UP001470230">
    <property type="component" value="Unassembled WGS sequence"/>
</dbReference>
<accession>A0ABR2L8I1</accession>
<dbReference type="EMBL" id="JAPFFF010000001">
    <property type="protein sequence ID" value="KAK8899532.1"/>
    <property type="molecule type" value="Genomic_DNA"/>
</dbReference>
<dbReference type="SUPFAM" id="SSF52833">
    <property type="entry name" value="Thioredoxin-like"/>
    <property type="match status" value="1"/>
</dbReference>
<dbReference type="CDD" id="cd02961">
    <property type="entry name" value="PDI_a_family"/>
    <property type="match status" value="1"/>
</dbReference>
<keyword evidence="6" id="KW-1185">Reference proteome</keyword>
<evidence type="ECO:0000259" key="4">
    <source>
        <dbReference type="PROSITE" id="PS51352"/>
    </source>
</evidence>
<dbReference type="Gene3D" id="3.40.30.10">
    <property type="entry name" value="Glutaredoxin"/>
    <property type="match status" value="1"/>
</dbReference>
<evidence type="ECO:0000256" key="1">
    <source>
        <dbReference type="ARBA" id="ARBA00006347"/>
    </source>
</evidence>
<evidence type="ECO:0000313" key="6">
    <source>
        <dbReference type="Proteomes" id="UP001470230"/>
    </source>
</evidence>
<feature type="domain" description="Thioredoxin" evidence="4">
    <location>
        <begin position="3"/>
        <end position="123"/>
    </location>
</feature>
<gene>
    <name evidence="5" type="ORF">M9Y10_001848</name>
</gene>
<dbReference type="InterPro" id="IPR013766">
    <property type="entry name" value="Thioredoxin_domain"/>
</dbReference>
<evidence type="ECO:0000313" key="5">
    <source>
        <dbReference type="EMBL" id="KAK8899532.1"/>
    </source>
</evidence>
<comment type="caution">
    <text evidence="5">The sequence shown here is derived from an EMBL/GenBank/DDBJ whole genome shotgun (WGS) entry which is preliminary data.</text>
</comment>